<dbReference type="InterPro" id="IPR011104">
    <property type="entry name" value="Hpr_kin/Pase_C"/>
</dbReference>
<protein>
    <submittedName>
        <fullName evidence="2">Aldolase</fullName>
    </submittedName>
</protein>
<keyword evidence="3" id="KW-1185">Reference proteome</keyword>
<feature type="domain" description="HPr kinase/phosphorylase C-terminal" evidence="1">
    <location>
        <begin position="14"/>
        <end position="102"/>
    </location>
</feature>
<dbReference type="Proteomes" id="UP000548582">
    <property type="component" value="Unassembled WGS sequence"/>
</dbReference>
<dbReference type="GO" id="GO:0006109">
    <property type="term" value="P:regulation of carbohydrate metabolic process"/>
    <property type="evidence" value="ECO:0007669"/>
    <property type="project" value="InterPro"/>
</dbReference>
<accession>A0A848ECA7</accession>
<evidence type="ECO:0000313" key="3">
    <source>
        <dbReference type="Proteomes" id="UP000548582"/>
    </source>
</evidence>
<dbReference type="AlphaFoldDB" id="A0A848ECA7"/>
<dbReference type="EMBL" id="JABBKX010000002">
    <property type="protein sequence ID" value="NMJ41139.1"/>
    <property type="molecule type" value="Genomic_DNA"/>
</dbReference>
<evidence type="ECO:0000313" key="2">
    <source>
        <dbReference type="EMBL" id="NMJ41139.1"/>
    </source>
</evidence>
<proteinExistence type="predicted"/>
<sequence>MVRRSDGMAGLGMLVHGSCASRDGAAVLVLGAPGAGKSDLLLRLIGRGWDLVADDQVVVADRAVGAPAALKGLLEVRGLGIFEGLKVAEGARLALVVELVERAAVDRLPQPASWMPAGVPRVALHGFDASACDKVELALAAALGRAQQRAGAFRT</sequence>
<evidence type="ECO:0000259" key="1">
    <source>
        <dbReference type="Pfam" id="PF07475"/>
    </source>
</evidence>
<comment type="caution">
    <text evidence="2">The sequence shown here is derived from an EMBL/GenBank/DDBJ whole genome shotgun (WGS) entry which is preliminary data.</text>
</comment>
<dbReference type="GO" id="GO:0000155">
    <property type="term" value="F:phosphorelay sensor kinase activity"/>
    <property type="evidence" value="ECO:0007669"/>
    <property type="project" value="InterPro"/>
</dbReference>
<dbReference type="InterPro" id="IPR027417">
    <property type="entry name" value="P-loop_NTPase"/>
</dbReference>
<dbReference type="RefSeq" id="WP_170053375.1">
    <property type="nucleotide sequence ID" value="NZ_JABBKX010000002.1"/>
</dbReference>
<dbReference type="Pfam" id="PF07475">
    <property type="entry name" value="Hpr_kinase_C"/>
    <property type="match status" value="1"/>
</dbReference>
<reference evidence="2 3" key="1">
    <citation type="submission" date="2020-03" db="EMBL/GenBank/DDBJ databases">
        <authorList>
            <person name="Sun Q."/>
        </authorList>
    </citation>
    <scope>NUCLEOTIDE SEQUENCE [LARGE SCALE GENOMIC DNA]</scope>
    <source>
        <strain evidence="2 3">JC162</strain>
    </source>
</reference>
<dbReference type="GO" id="GO:0005524">
    <property type="term" value="F:ATP binding"/>
    <property type="evidence" value="ECO:0007669"/>
    <property type="project" value="InterPro"/>
</dbReference>
<name>A0A848ECA7_9PROT</name>
<organism evidence="2 3">
    <name type="scientific">Neoroseomonas marina</name>
    <dbReference type="NCBI Taxonomy" id="1232220"/>
    <lineage>
        <taxon>Bacteria</taxon>
        <taxon>Pseudomonadati</taxon>
        <taxon>Pseudomonadota</taxon>
        <taxon>Alphaproteobacteria</taxon>
        <taxon>Acetobacterales</taxon>
        <taxon>Acetobacteraceae</taxon>
        <taxon>Neoroseomonas</taxon>
    </lineage>
</organism>
<gene>
    <name evidence="2" type="ORF">GWK16_07805</name>
</gene>
<dbReference type="Gene3D" id="3.40.50.300">
    <property type="entry name" value="P-loop containing nucleotide triphosphate hydrolases"/>
    <property type="match status" value="1"/>
</dbReference>
<dbReference type="SUPFAM" id="SSF53795">
    <property type="entry name" value="PEP carboxykinase-like"/>
    <property type="match status" value="1"/>
</dbReference>